<dbReference type="PANTHER" id="PTHR42709">
    <property type="entry name" value="ALKALINE PHOSPHATASE LIKE PROTEIN"/>
    <property type="match status" value="1"/>
</dbReference>
<evidence type="ECO:0000313" key="4">
    <source>
        <dbReference type="Proteomes" id="UP001595892"/>
    </source>
</evidence>
<dbReference type="InterPro" id="IPR032816">
    <property type="entry name" value="VTT_dom"/>
</dbReference>
<feature type="domain" description="VTT" evidence="2">
    <location>
        <begin position="23"/>
        <end position="143"/>
    </location>
</feature>
<dbReference type="RefSeq" id="WP_377004578.1">
    <property type="nucleotide sequence ID" value="NZ_JBHSGG010000029.1"/>
</dbReference>
<gene>
    <name evidence="3" type="ORF">ACFO3Q_10255</name>
</gene>
<keyword evidence="1" id="KW-0472">Membrane</keyword>
<proteinExistence type="predicted"/>
<dbReference type="EMBL" id="JBHSGG010000029">
    <property type="protein sequence ID" value="MFC4728549.1"/>
    <property type="molecule type" value="Genomic_DNA"/>
</dbReference>
<evidence type="ECO:0000313" key="3">
    <source>
        <dbReference type="EMBL" id="MFC4728549.1"/>
    </source>
</evidence>
<feature type="transmembrane region" description="Helical" evidence="1">
    <location>
        <begin position="123"/>
        <end position="145"/>
    </location>
</feature>
<organism evidence="3 4">
    <name type="scientific">Coralloluteibacterium thermophilum</name>
    <dbReference type="NCBI Taxonomy" id="2707049"/>
    <lineage>
        <taxon>Bacteria</taxon>
        <taxon>Pseudomonadati</taxon>
        <taxon>Pseudomonadota</taxon>
        <taxon>Gammaproteobacteria</taxon>
        <taxon>Lysobacterales</taxon>
        <taxon>Lysobacteraceae</taxon>
        <taxon>Coralloluteibacterium</taxon>
    </lineage>
</organism>
<dbReference type="InterPro" id="IPR051311">
    <property type="entry name" value="DedA_domain"/>
</dbReference>
<keyword evidence="1" id="KW-1133">Transmembrane helix</keyword>
<dbReference type="PANTHER" id="PTHR42709:SF2">
    <property type="entry name" value="INNER MEMBRANE PROTEIN YOHD"/>
    <property type="match status" value="1"/>
</dbReference>
<protein>
    <submittedName>
        <fullName evidence="3">DedA family protein</fullName>
    </submittedName>
</protein>
<name>A0ABV9NLU0_9GAMM</name>
<sequence length="195" mass="21068">MDPAALVALFGYPALFLAGLVEGEAALVAGGYLAQAGRLDPFAVFACGYAAALVSDNLYFTLGRRYGGRMLGRLPRLQAPVGRALEMLGRRPTLVILGMRFLWGLRTALPFAIGMSRVSRRRFLALDMLSGAVWAAVFTAVGYGLANALEAYVDDLVHHWVAVLAALLVAATSAYALLRWRRLRRRGRDALTAAD</sequence>
<dbReference type="Proteomes" id="UP001595892">
    <property type="component" value="Unassembled WGS sequence"/>
</dbReference>
<feature type="transmembrane region" description="Helical" evidence="1">
    <location>
        <begin position="157"/>
        <end position="178"/>
    </location>
</feature>
<feature type="transmembrane region" description="Helical" evidence="1">
    <location>
        <begin position="42"/>
        <end position="62"/>
    </location>
</feature>
<evidence type="ECO:0000259" key="2">
    <source>
        <dbReference type="Pfam" id="PF09335"/>
    </source>
</evidence>
<accession>A0ABV9NLU0</accession>
<reference evidence="4" key="1">
    <citation type="journal article" date="2019" name="Int. J. Syst. Evol. Microbiol.">
        <title>The Global Catalogue of Microorganisms (GCM) 10K type strain sequencing project: providing services to taxonomists for standard genome sequencing and annotation.</title>
        <authorList>
            <consortium name="The Broad Institute Genomics Platform"/>
            <consortium name="The Broad Institute Genome Sequencing Center for Infectious Disease"/>
            <person name="Wu L."/>
            <person name="Ma J."/>
        </authorList>
    </citation>
    <scope>NUCLEOTIDE SEQUENCE [LARGE SCALE GENOMIC DNA]</scope>
    <source>
        <strain evidence="4">CGMCC 1.13574</strain>
    </source>
</reference>
<keyword evidence="1" id="KW-0812">Transmembrane</keyword>
<evidence type="ECO:0000256" key="1">
    <source>
        <dbReference type="SAM" id="Phobius"/>
    </source>
</evidence>
<comment type="caution">
    <text evidence="3">The sequence shown here is derived from an EMBL/GenBank/DDBJ whole genome shotgun (WGS) entry which is preliminary data.</text>
</comment>
<keyword evidence="4" id="KW-1185">Reference proteome</keyword>
<dbReference type="Pfam" id="PF09335">
    <property type="entry name" value="VTT_dom"/>
    <property type="match status" value="1"/>
</dbReference>